<evidence type="ECO:0000313" key="2">
    <source>
        <dbReference type="EMBL" id="OLZ41136.1"/>
    </source>
</evidence>
<dbReference type="PANTHER" id="PTHR36536:SF3">
    <property type="entry name" value="UPF0111 PROTEIN HI_1603"/>
    <property type="match status" value="1"/>
</dbReference>
<dbReference type="Proteomes" id="UP000189370">
    <property type="component" value="Unassembled WGS sequence"/>
</dbReference>
<dbReference type="InterPro" id="IPR002727">
    <property type="entry name" value="DUF47"/>
</dbReference>
<gene>
    <name evidence="2" type="ORF">A6E15_09105</name>
</gene>
<keyword evidence="3" id="KW-1185">Reference proteome</keyword>
<dbReference type="Gene3D" id="1.20.58.220">
    <property type="entry name" value="Phosphate transport system protein phou homolog 2, domain 2"/>
    <property type="match status" value="1"/>
</dbReference>
<protein>
    <recommendedName>
        <fullName evidence="4">Phosphate transport regulator</fullName>
    </recommendedName>
</protein>
<name>A0A1S8AX54_9EURY</name>
<dbReference type="PANTHER" id="PTHR36536">
    <property type="entry name" value="UPF0111 PROTEIN HI_1603"/>
    <property type="match status" value="1"/>
</dbReference>
<dbReference type="RefSeq" id="WP_076145708.1">
    <property type="nucleotide sequence ID" value="NZ_LWLN01000001.1"/>
</dbReference>
<organism evidence="2 3">
    <name type="scientific">Natrinema saccharevitans</name>
    <dbReference type="NCBI Taxonomy" id="301967"/>
    <lineage>
        <taxon>Archaea</taxon>
        <taxon>Methanobacteriati</taxon>
        <taxon>Methanobacteriota</taxon>
        <taxon>Stenosarchaea group</taxon>
        <taxon>Halobacteria</taxon>
        <taxon>Halobacteriales</taxon>
        <taxon>Natrialbaceae</taxon>
        <taxon>Natrinema</taxon>
    </lineage>
</organism>
<dbReference type="Pfam" id="PF01865">
    <property type="entry name" value="PhoU_div"/>
    <property type="match status" value="1"/>
</dbReference>
<comment type="similarity">
    <text evidence="1">Belongs to the UPF0111 family.</text>
</comment>
<accession>A0A1S8AX54</accession>
<dbReference type="STRING" id="301967.A6E15_09105"/>
<sequence length="230" mass="25896">MAGKTLDSELITETNLYIDGVTECVTLVGTLLDDYLAERDYRETVDEIRTRESECDRTNRRISALITNATARDIGLRNTRIHLNSTQIIRLYQRVDDIANAAEKIAEELLTIAPSPPETHFRRYEEMVECAASAMEALSQAMATFARLLCSPTESGSIVAEIETVRTAESACDELRNDLIADAFSDESRSDPWMLHRFAHLFDELVDTIEDVTDQLVLVSSSEEWIATEQ</sequence>
<dbReference type="EMBL" id="LWLN01000001">
    <property type="protein sequence ID" value="OLZ41136.1"/>
    <property type="molecule type" value="Genomic_DNA"/>
</dbReference>
<evidence type="ECO:0000256" key="1">
    <source>
        <dbReference type="ARBA" id="ARBA00008591"/>
    </source>
</evidence>
<evidence type="ECO:0000313" key="3">
    <source>
        <dbReference type="Proteomes" id="UP000189370"/>
    </source>
</evidence>
<reference evidence="3" key="1">
    <citation type="submission" date="2016-04" db="EMBL/GenBank/DDBJ databases">
        <authorList>
            <person name="Chen S.-C."/>
            <person name="Lai M.-C."/>
        </authorList>
    </citation>
    <scope>NUCLEOTIDE SEQUENCE [LARGE SCALE GENOMIC DNA]</scope>
    <source>
        <strain evidence="3">AB14</strain>
    </source>
</reference>
<dbReference type="AlphaFoldDB" id="A0A1S8AX54"/>
<dbReference type="InterPro" id="IPR018445">
    <property type="entry name" value="Put_Phosphate_transp_reg"/>
</dbReference>
<dbReference type="SUPFAM" id="SSF109755">
    <property type="entry name" value="PhoU-like"/>
    <property type="match status" value="1"/>
</dbReference>
<dbReference type="InterPro" id="IPR038078">
    <property type="entry name" value="PhoU-like_sf"/>
</dbReference>
<evidence type="ECO:0008006" key="4">
    <source>
        <dbReference type="Google" id="ProtNLM"/>
    </source>
</evidence>
<dbReference type="OrthoDB" id="337588at2157"/>
<proteinExistence type="inferred from homology"/>
<comment type="caution">
    <text evidence="2">The sequence shown here is derived from an EMBL/GenBank/DDBJ whole genome shotgun (WGS) entry which is preliminary data.</text>
</comment>